<accession>A0A7D7QX61</accession>
<dbReference type="EMBL" id="JACEUX010000003">
    <property type="protein sequence ID" value="MBA5247661.1"/>
    <property type="molecule type" value="Genomic_DNA"/>
</dbReference>
<evidence type="ECO:0000256" key="1">
    <source>
        <dbReference type="SAM" id="SignalP"/>
    </source>
</evidence>
<keyword evidence="5" id="KW-1185">Reference proteome</keyword>
<dbReference type="Proteomes" id="UP000515349">
    <property type="component" value="Chromosome"/>
</dbReference>
<dbReference type="KEGG" id="cbau:H1R16_05230"/>
<gene>
    <name evidence="3" type="ORF">H1R16_05230</name>
    <name evidence="2" type="ORF">H2507_10820</name>
</gene>
<reference evidence="5" key="2">
    <citation type="submission" date="2020-07" db="EMBL/GenBank/DDBJ databases">
        <title>Flavobacterium sp. xlx-214.</title>
        <authorList>
            <person name="Yang C."/>
        </authorList>
    </citation>
    <scope>NUCLEOTIDE SEQUENCE [LARGE SCALE GENOMIC DNA]</scope>
    <source>
        <strain evidence="5">CX-624</strain>
    </source>
</reference>
<evidence type="ECO:0000313" key="3">
    <source>
        <dbReference type="EMBL" id="QMS99410.1"/>
    </source>
</evidence>
<evidence type="ECO:0000313" key="5">
    <source>
        <dbReference type="Proteomes" id="UP000539710"/>
    </source>
</evidence>
<feature type="chain" id="PRO_5044656350" evidence="1">
    <location>
        <begin position="25"/>
        <end position="152"/>
    </location>
</feature>
<reference evidence="3 4" key="1">
    <citation type="submission" date="2020-07" db="EMBL/GenBank/DDBJ databases">
        <title>Chryseobacterium sp.cx-624.</title>
        <authorList>
            <person name="Yang C."/>
        </authorList>
    </citation>
    <scope>NUCLEOTIDE SEQUENCE [LARGE SCALE GENOMIC DNA]</scope>
    <source>
        <strain evidence="3">Cx-624</strain>
        <strain evidence="4">cx-624</strain>
    </source>
</reference>
<name>A0A7D7QX61_9FLAO</name>
<dbReference type="EMBL" id="CP059472">
    <property type="protein sequence ID" value="QMS99410.1"/>
    <property type="molecule type" value="Genomic_DNA"/>
</dbReference>
<feature type="signal peptide" evidence="1">
    <location>
        <begin position="1"/>
        <end position="24"/>
    </location>
</feature>
<evidence type="ECO:0000313" key="2">
    <source>
        <dbReference type="EMBL" id="MBA5247661.1"/>
    </source>
</evidence>
<protein>
    <submittedName>
        <fullName evidence="3">Uncharacterized protein</fullName>
    </submittedName>
</protein>
<proteinExistence type="predicted"/>
<dbReference type="AlphaFoldDB" id="A0A7D7QX61"/>
<dbReference type="RefSeq" id="WP_181887753.1">
    <property type="nucleotide sequence ID" value="NZ_CP059472.1"/>
</dbReference>
<dbReference type="Proteomes" id="UP000539710">
    <property type="component" value="Unassembled WGS sequence"/>
</dbReference>
<reference evidence="2" key="3">
    <citation type="submission" date="2020-07" db="EMBL/GenBank/DDBJ databases">
        <authorList>
            <person name="Yang C."/>
        </authorList>
    </citation>
    <scope>NUCLEOTIDE SEQUENCE</scope>
    <source>
        <strain evidence="2">Cx-624</strain>
    </source>
</reference>
<organism evidence="3 4">
    <name type="scientific">Marnyiella aurantia</name>
    <dbReference type="NCBI Taxonomy" id="2758037"/>
    <lineage>
        <taxon>Bacteria</taxon>
        <taxon>Pseudomonadati</taxon>
        <taxon>Bacteroidota</taxon>
        <taxon>Flavobacteriia</taxon>
        <taxon>Flavobacteriales</taxon>
        <taxon>Weeksellaceae</taxon>
        <taxon>Marnyiella</taxon>
    </lineage>
</organism>
<evidence type="ECO:0000313" key="4">
    <source>
        <dbReference type="Proteomes" id="UP000515349"/>
    </source>
</evidence>
<keyword evidence="1" id="KW-0732">Signal</keyword>
<sequence>MKSPKNLVSTVAAFLAGTAITYFMHPVATSPPVPPAPSQISTETARNYFSFHRSEMEYGERGAKSKFGGYFDLTKDAIAEIQAAMTAQGFQRARLYFGQDKFPDPTSQMLLINGMNNGTEVNTGRLFMIRNSINSNPYCPKFCDFERSVLTY</sequence>